<name>A0A2A7IGT2_BACCE</name>
<dbReference type="GeneID" id="92800294"/>
<sequence length="852" mass="96692">MYKIKSTLFLIVVLIALFIPNTASARNNDVPFYNGDPSTLLDTSTLQIKGKLLRPGKGYTPPLGGDAYYTADFHYPAMYNGSFNFSNNFENLVQNADYSEPYVNLANDGFLGTGNPIGNRMVTEIQRMNSTIIHNKYNGNGDFVLDNLQEHNVKNLGTGKSYGLFYWIRDIAYLSGGYAGAGLNKGVSPYQIWVVRTSNPDITKFNASNGAKSDPVNFNLEGFEYVSKNKGYTDNDPNSDTYNPYRDSAGERNRVHWFLEIYQNGSLVDKNDGYIRSQPQINNSKSSEKEAGKFGGSGTNSPIRWQPKSCGKFTAKLKVVDGVQRESEVKTTDFTIDGNCGTEVPVDPSDNMCKDDFKYKMDFSVDRIEGETAEKGTNISTPVKVSRANFKEERDKYRGELKEKINSLQSEINSLRDDRDSASSNLRSCRLEKTCYVDANGEQHCYPKDCSWWEERLDSILLRLQKVEEKLKCETNKLKRLETLEAQYNSTEPNIILSFDGDRVGTQNVTLKEGESKTISFDWTLKRSGQIEAEINPLPRKYDNSKDVEKTNFKNNKLDTPIYTSSHQMSLCPQPGEKASIQAVVRTINDKGTKDKLYEYLTGEIINLSRKTLRSGYGFSYEVKTTYSNEDPKSSATGPKSTDSFFPTMTKHLQYPKVDDGYKVQMEKTKNSVSESVWSLPMTYVEKFSGNVFDKDYKNHPAYNPKEIILNGGRKWYTSFDQKDGKYAFNIKSYNAGVNKLNLCLTGEVMIEGSFIGNKKGEDDFIRRSVNPSNPFPDKVGWNWQGKETMLTSLNNWWTNWKYPNPKDIPPGYHKESYKISPEIYQSIKAYNKSHGLNVDLNSEFFSKFNLK</sequence>
<dbReference type="AlphaFoldDB" id="A0A2A7IGT2"/>
<comment type="caution">
    <text evidence="1">The sequence shown here is derived from an EMBL/GenBank/DDBJ whole genome shotgun (WGS) entry which is preliminary data.</text>
</comment>
<dbReference type="EMBL" id="NTRR01000026">
    <property type="protein sequence ID" value="PFE13470.1"/>
    <property type="molecule type" value="Genomic_DNA"/>
</dbReference>
<proteinExistence type="predicted"/>
<dbReference type="RefSeq" id="WP_071721537.1">
    <property type="nucleotide sequence ID" value="NZ_JBBCKU010000021.1"/>
</dbReference>
<accession>A0A2A7IGT2</accession>
<gene>
    <name evidence="1" type="ORF">CN307_17970</name>
</gene>
<dbReference type="Proteomes" id="UP000220032">
    <property type="component" value="Unassembled WGS sequence"/>
</dbReference>
<evidence type="ECO:0000313" key="1">
    <source>
        <dbReference type="EMBL" id="PFE13470.1"/>
    </source>
</evidence>
<organism evidence="1 2">
    <name type="scientific">Bacillus cereus</name>
    <dbReference type="NCBI Taxonomy" id="1396"/>
    <lineage>
        <taxon>Bacteria</taxon>
        <taxon>Bacillati</taxon>
        <taxon>Bacillota</taxon>
        <taxon>Bacilli</taxon>
        <taxon>Bacillales</taxon>
        <taxon>Bacillaceae</taxon>
        <taxon>Bacillus</taxon>
        <taxon>Bacillus cereus group</taxon>
    </lineage>
</organism>
<reference evidence="1 2" key="1">
    <citation type="submission" date="2017-09" db="EMBL/GenBank/DDBJ databases">
        <title>Large-scale bioinformatics analysis of Bacillus genomes uncovers conserved roles of natural products in bacterial physiology.</title>
        <authorList>
            <consortium name="Agbiome Team Llc"/>
            <person name="Bleich R.M."/>
            <person name="Grubbs K.J."/>
            <person name="Santa Maria K.C."/>
            <person name="Allen S.E."/>
            <person name="Farag S."/>
            <person name="Shank E.A."/>
            <person name="Bowers A."/>
        </authorList>
    </citation>
    <scope>NUCLEOTIDE SEQUENCE [LARGE SCALE GENOMIC DNA]</scope>
    <source>
        <strain evidence="1 2">AFS022681</strain>
    </source>
</reference>
<protein>
    <submittedName>
        <fullName evidence="1">Conjugal transfer protein</fullName>
    </submittedName>
</protein>
<evidence type="ECO:0000313" key="2">
    <source>
        <dbReference type="Proteomes" id="UP000220032"/>
    </source>
</evidence>